<protein>
    <submittedName>
        <fullName evidence="1">DUF523 domain-containing protein</fullName>
    </submittedName>
</protein>
<reference evidence="1 2" key="1">
    <citation type="submission" date="2024-03" db="EMBL/GenBank/DDBJ databases">
        <title>Human intestinal bacterial collection.</title>
        <authorList>
            <person name="Pauvert C."/>
            <person name="Hitch T.C.A."/>
            <person name="Clavel T."/>
        </authorList>
    </citation>
    <scope>NUCLEOTIDE SEQUENCE [LARGE SCALE GENOMIC DNA]</scope>
    <source>
        <strain evidence="1 2">CLA-SR-H021</strain>
    </source>
</reference>
<keyword evidence="2" id="KW-1185">Reference proteome</keyword>
<dbReference type="InterPro" id="IPR007553">
    <property type="entry name" value="2-thiour_desulf"/>
</dbReference>
<comment type="caution">
    <text evidence="1">The sequence shown here is derived from an EMBL/GenBank/DDBJ whole genome shotgun (WGS) entry which is preliminary data.</text>
</comment>
<accession>A0ABV1DDT3</accession>
<dbReference type="Pfam" id="PF04463">
    <property type="entry name" value="2-thiour_desulf"/>
    <property type="match status" value="1"/>
</dbReference>
<dbReference type="Proteomes" id="UP001454086">
    <property type="component" value="Unassembled WGS sequence"/>
</dbReference>
<dbReference type="RefSeq" id="WP_008724947.1">
    <property type="nucleotide sequence ID" value="NZ_JAJFDX010000008.1"/>
</dbReference>
<dbReference type="PANTHER" id="PTHR30087:SF1">
    <property type="entry name" value="HYPOTHETICAL CYTOSOLIC PROTEIN"/>
    <property type="match status" value="1"/>
</dbReference>
<dbReference type="EMBL" id="JBBMFM010000191">
    <property type="protein sequence ID" value="MEQ2428541.1"/>
    <property type="molecule type" value="Genomic_DNA"/>
</dbReference>
<name>A0ABV1DDT3_9FIRM</name>
<evidence type="ECO:0000313" key="2">
    <source>
        <dbReference type="Proteomes" id="UP001454086"/>
    </source>
</evidence>
<gene>
    <name evidence="1" type="ORF">WMQ36_26640</name>
</gene>
<organism evidence="1 2">
    <name type="scientific">Enterocloster hominis</name>
    <name type="common">ex Hitch et al. 2024</name>
    <dbReference type="NCBI Taxonomy" id="1917870"/>
    <lineage>
        <taxon>Bacteria</taxon>
        <taxon>Bacillati</taxon>
        <taxon>Bacillota</taxon>
        <taxon>Clostridia</taxon>
        <taxon>Lachnospirales</taxon>
        <taxon>Lachnospiraceae</taxon>
        <taxon>Enterocloster</taxon>
    </lineage>
</organism>
<proteinExistence type="predicted"/>
<sequence length="148" mass="15921">MNILVSACLLGVECRYNGKGVLDPAVKALMDRHCLIPVCPEIMGGLATPRTPAERACGRVITRDGEDVTPAYEKGAEEALKLAMLYGCRAAVLKERSPSCGNGQIYDGTFTGKLTEGEGVCAGLLKSHGIKVYGESQIERLLEESERY</sequence>
<evidence type="ECO:0000313" key="1">
    <source>
        <dbReference type="EMBL" id="MEQ2428541.1"/>
    </source>
</evidence>
<dbReference type="PANTHER" id="PTHR30087">
    <property type="entry name" value="INNER MEMBRANE PROTEIN"/>
    <property type="match status" value="1"/>
</dbReference>